<dbReference type="EMBL" id="KZ805535">
    <property type="protein sequence ID" value="PVH94425.1"/>
    <property type="molecule type" value="Genomic_DNA"/>
</dbReference>
<accession>A0A2V1D8N3</accession>
<dbReference type="STRING" id="97972.A0A2V1D8N3"/>
<evidence type="ECO:0000313" key="2">
    <source>
        <dbReference type="Proteomes" id="UP000244855"/>
    </source>
</evidence>
<dbReference type="Proteomes" id="UP000244855">
    <property type="component" value="Unassembled WGS sequence"/>
</dbReference>
<evidence type="ECO:0000313" key="1">
    <source>
        <dbReference type="EMBL" id="PVH94425.1"/>
    </source>
</evidence>
<name>A0A2V1D8N3_9PLEO</name>
<keyword evidence="2" id="KW-1185">Reference proteome</keyword>
<dbReference type="AlphaFoldDB" id="A0A2V1D8N3"/>
<dbReference type="OrthoDB" id="3916082at2759"/>
<reference evidence="1 2" key="1">
    <citation type="journal article" date="2018" name="Sci. Rep.">
        <title>Comparative genomics provides insights into the lifestyle and reveals functional heterogeneity of dark septate endophytic fungi.</title>
        <authorList>
            <person name="Knapp D.G."/>
            <person name="Nemeth J.B."/>
            <person name="Barry K."/>
            <person name="Hainaut M."/>
            <person name="Henrissat B."/>
            <person name="Johnson J."/>
            <person name="Kuo A."/>
            <person name="Lim J.H.P."/>
            <person name="Lipzen A."/>
            <person name="Nolan M."/>
            <person name="Ohm R.A."/>
            <person name="Tamas L."/>
            <person name="Grigoriev I.V."/>
            <person name="Spatafora J.W."/>
            <person name="Nagy L.G."/>
            <person name="Kovacs G.M."/>
        </authorList>
    </citation>
    <scope>NUCLEOTIDE SEQUENCE [LARGE SCALE GENOMIC DNA]</scope>
    <source>
        <strain evidence="1 2">DSE2036</strain>
    </source>
</reference>
<organism evidence="1 2">
    <name type="scientific">Periconia macrospinosa</name>
    <dbReference type="NCBI Taxonomy" id="97972"/>
    <lineage>
        <taxon>Eukaryota</taxon>
        <taxon>Fungi</taxon>
        <taxon>Dikarya</taxon>
        <taxon>Ascomycota</taxon>
        <taxon>Pezizomycotina</taxon>
        <taxon>Dothideomycetes</taxon>
        <taxon>Pleosporomycetidae</taxon>
        <taxon>Pleosporales</taxon>
        <taxon>Massarineae</taxon>
        <taxon>Periconiaceae</taxon>
        <taxon>Periconia</taxon>
    </lineage>
</organism>
<protein>
    <submittedName>
        <fullName evidence="1">Uncharacterized protein</fullName>
    </submittedName>
</protein>
<gene>
    <name evidence="1" type="ORF">DM02DRAFT_191429</name>
</gene>
<proteinExistence type="predicted"/>
<sequence>LVFVKLAFWSDLSSILHFTSWINIFHPLSRLKLSIMTALAQTGDRAHEKLCTIINPGLPLQVTTLQLDEILQKLARQAEQIPCEAPGSTIVDCSCLTPNVVTSALYSIWITRVSTPGLFSVTCVCEHIRKQMIENGKVIMPIFNETGGYGKAGEALAAGTYMVVLKRIDTAKLRCVPVSFSTMEKKAIGEYLLQHHSSSERGREE</sequence>
<feature type="non-terminal residue" evidence="1">
    <location>
        <position position="1"/>
    </location>
</feature>